<dbReference type="PANTHER" id="PTHR45913">
    <property type="entry name" value="EPM2A-INTERACTING PROTEIN 1"/>
    <property type="match status" value="1"/>
</dbReference>
<organism evidence="1 2">
    <name type="scientific">Octopus vulgaris</name>
    <name type="common">Common octopus</name>
    <dbReference type="NCBI Taxonomy" id="6645"/>
    <lineage>
        <taxon>Eukaryota</taxon>
        <taxon>Metazoa</taxon>
        <taxon>Spiralia</taxon>
        <taxon>Lophotrochozoa</taxon>
        <taxon>Mollusca</taxon>
        <taxon>Cephalopoda</taxon>
        <taxon>Coleoidea</taxon>
        <taxon>Octopodiformes</taxon>
        <taxon>Octopoda</taxon>
        <taxon>Incirrata</taxon>
        <taxon>Octopodidae</taxon>
        <taxon>Octopus</taxon>
    </lineage>
</organism>
<gene>
    <name evidence="1" type="ORF">OCTVUL_1B002027</name>
</gene>
<keyword evidence="2" id="KW-1185">Reference proteome</keyword>
<proteinExistence type="predicted"/>
<name>A0AA36AK35_OCTVU</name>
<evidence type="ECO:0000313" key="1">
    <source>
        <dbReference type="EMBL" id="CAI9716939.1"/>
    </source>
</evidence>
<evidence type="ECO:0000313" key="2">
    <source>
        <dbReference type="Proteomes" id="UP001162480"/>
    </source>
</evidence>
<dbReference type="AlphaFoldDB" id="A0AA36AK35"/>
<dbReference type="EMBL" id="OX597815">
    <property type="protein sequence ID" value="CAI9716939.1"/>
    <property type="molecule type" value="Genomic_DNA"/>
</dbReference>
<accession>A0AA36AK35</accession>
<dbReference type="Proteomes" id="UP001162480">
    <property type="component" value="Chromosome 2"/>
</dbReference>
<protein>
    <submittedName>
        <fullName evidence="1">Uncharacterized protein</fullName>
    </submittedName>
</protein>
<sequence>MVARRITEMLPSVEKQLISLSQNFDAYSLALDGSTGMCDAAFCAIFVRGIDKDFKETEEPFDLVPLKDTTAERDVFKALESSVEGASLKWKKLVSVAIDGAPALCSENCGSVIGLVNAKQTELGC</sequence>
<dbReference type="PANTHER" id="PTHR45913:SF11">
    <property type="entry name" value="EPM2A-INTERACTING PROTEIN 1"/>
    <property type="match status" value="1"/>
</dbReference>
<reference evidence="1" key="1">
    <citation type="submission" date="2023-08" db="EMBL/GenBank/DDBJ databases">
        <authorList>
            <person name="Alioto T."/>
            <person name="Alioto T."/>
            <person name="Gomez Garrido J."/>
        </authorList>
    </citation>
    <scope>NUCLEOTIDE SEQUENCE</scope>
</reference>